<evidence type="ECO:0000256" key="1">
    <source>
        <dbReference type="SAM" id="SignalP"/>
    </source>
</evidence>
<keyword evidence="3" id="KW-1185">Reference proteome</keyword>
<name>A0ABU6ZRV3_9FABA</name>
<sequence length="111" mass="12147">MSRCFFFLSDEPNLLFLLLSILSPFTLSHQRSRVSTTIAIVSSTLPLSLPPPPSEISVLSIDIDGGHGILTAFDHGKKLTLAARSKVVIVMGVAGPHDRSRYCSWKKKRGI</sequence>
<feature type="chain" id="PRO_5046591143" evidence="1">
    <location>
        <begin position="29"/>
        <end position="111"/>
    </location>
</feature>
<proteinExistence type="predicted"/>
<accession>A0ABU6ZRV3</accession>
<dbReference type="EMBL" id="JASCZI010273353">
    <property type="protein sequence ID" value="MED6224712.1"/>
    <property type="molecule type" value="Genomic_DNA"/>
</dbReference>
<protein>
    <submittedName>
        <fullName evidence="2">Uncharacterized protein</fullName>
    </submittedName>
</protein>
<keyword evidence="1" id="KW-0732">Signal</keyword>
<feature type="signal peptide" evidence="1">
    <location>
        <begin position="1"/>
        <end position="28"/>
    </location>
</feature>
<evidence type="ECO:0000313" key="2">
    <source>
        <dbReference type="EMBL" id="MED6224712.1"/>
    </source>
</evidence>
<reference evidence="2 3" key="1">
    <citation type="journal article" date="2023" name="Plants (Basel)">
        <title>Bridging the Gap: Combining Genomics and Transcriptomics Approaches to Understand Stylosanthes scabra, an Orphan Legume from the Brazilian Caatinga.</title>
        <authorList>
            <person name="Ferreira-Neto J.R.C."/>
            <person name="da Silva M.D."/>
            <person name="Binneck E."/>
            <person name="de Melo N.F."/>
            <person name="da Silva R.H."/>
            <person name="de Melo A.L.T.M."/>
            <person name="Pandolfi V."/>
            <person name="Bustamante F.O."/>
            <person name="Brasileiro-Vidal A.C."/>
            <person name="Benko-Iseppon A.M."/>
        </authorList>
    </citation>
    <scope>NUCLEOTIDE SEQUENCE [LARGE SCALE GENOMIC DNA]</scope>
    <source>
        <tissue evidence="2">Leaves</tissue>
    </source>
</reference>
<organism evidence="2 3">
    <name type="scientific">Stylosanthes scabra</name>
    <dbReference type="NCBI Taxonomy" id="79078"/>
    <lineage>
        <taxon>Eukaryota</taxon>
        <taxon>Viridiplantae</taxon>
        <taxon>Streptophyta</taxon>
        <taxon>Embryophyta</taxon>
        <taxon>Tracheophyta</taxon>
        <taxon>Spermatophyta</taxon>
        <taxon>Magnoliopsida</taxon>
        <taxon>eudicotyledons</taxon>
        <taxon>Gunneridae</taxon>
        <taxon>Pentapetalae</taxon>
        <taxon>rosids</taxon>
        <taxon>fabids</taxon>
        <taxon>Fabales</taxon>
        <taxon>Fabaceae</taxon>
        <taxon>Papilionoideae</taxon>
        <taxon>50 kb inversion clade</taxon>
        <taxon>dalbergioids sensu lato</taxon>
        <taxon>Dalbergieae</taxon>
        <taxon>Pterocarpus clade</taxon>
        <taxon>Stylosanthes</taxon>
    </lineage>
</organism>
<dbReference type="Proteomes" id="UP001341840">
    <property type="component" value="Unassembled WGS sequence"/>
</dbReference>
<comment type="caution">
    <text evidence="2">The sequence shown here is derived from an EMBL/GenBank/DDBJ whole genome shotgun (WGS) entry which is preliminary data.</text>
</comment>
<evidence type="ECO:0000313" key="3">
    <source>
        <dbReference type="Proteomes" id="UP001341840"/>
    </source>
</evidence>
<gene>
    <name evidence="2" type="ORF">PIB30_086655</name>
</gene>